<keyword evidence="2" id="KW-0732">Signal</keyword>
<dbReference type="SUPFAM" id="SSF56601">
    <property type="entry name" value="beta-lactamase/transpeptidase-like"/>
    <property type="match status" value="1"/>
</dbReference>
<feature type="domain" description="Beta-lactamase-related" evidence="3">
    <location>
        <begin position="239"/>
        <end position="433"/>
    </location>
</feature>
<evidence type="ECO:0008006" key="7">
    <source>
        <dbReference type="Google" id="ProtNLM"/>
    </source>
</evidence>
<dbReference type="Pfam" id="PF26335">
    <property type="entry name" value="ARB_00930_C"/>
    <property type="match status" value="1"/>
</dbReference>
<feature type="domain" description="Beta-lactamase-related" evidence="3">
    <location>
        <begin position="65"/>
        <end position="162"/>
    </location>
</feature>
<organism evidence="5 6">
    <name type="scientific">Didymella pomorum</name>
    <dbReference type="NCBI Taxonomy" id="749634"/>
    <lineage>
        <taxon>Eukaryota</taxon>
        <taxon>Fungi</taxon>
        <taxon>Dikarya</taxon>
        <taxon>Ascomycota</taxon>
        <taxon>Pezizomycotina</taxon>
        <taxon>Dothideomycetes</taxon>
        <taxon>Pleosporomycetidae</taxon>
        <taxon>Pleosporales</taxon>
        <taxon>Pleosporineae</taxon>
        <taxon>Didymellaceae</taxon>
        <taxon>Didymella</taxon>
    </lineage>
</organism>
<name>A0A9W8YTU7_9PLEO</name>
<dbReference type="Gene3D" id="3.40.710.10">
    <property type="entry name" value="DD-peptidase/beta-lactamase superfamily"/>
    <property type="match status" value="2"/>
</dbReference>
<accession>A0A9W8YTU7</accession>
<dbReference type="InterPro" id="IPR051478">
    <property type="entry name" value="Beta-lactamase-like_AB/R"/>
</dbReference>
<dbReference type="EMBL" id="JAPEVA010000236">
    <property type="protein sequence ID" value="KAJ4392526.1"/>
    <property type="molecule type" value="Genomic_DNA"/>
</dbReference>
<proteinExistence type="inferred from homology"/>
<reference evidence="5" key="1">
    <citation type="submission" date="2022-10" db="EMBL/GenBank/DDBJ databases">
        <title>Tapping the CABI collections for fungal endophytes: first genome assemblies for Collariella, Neodidymelliopsis, Ascochyta clinopodiicola, Didymella pomorum, Didymosphaeria variabile, Neocosmospora piperis and Neocucurbitaria cava.</title>
        <authorList>
            <person name="Hill R."/>
        </authorList>
    </citation>
    <scope>NUCLEOTIDE SEQUENCE</scope>
    <source>
        <strain evidence="5">IMI 355091</strain>
    </source>
</reference>
<dbReference type="Pfam" id="PF00144">
    <property type="entry name" value="Beta-lactamase"/>
    <property type="match status" value="2"/>
</dbReference>
<comment type="caution">
    <text evidence="5">The sequence shown here is derived from an EMBL/GenBank/DDBJ whole genome shotgun (WGS) entry which is preliminary data.</text>
</comment>
<evidence type="ECO:0000256" key="2">
    <source>
        <dbReference type="SAM" id="SignalP"/>
    </source>
</evidence>
<feature type="chain" id="PRO_5040883063" description="Beta-lactamase-related domain-containing protein" evidence="2">
    <location>
        <begin position="18"/>
        <end position="608"/>
    </location>
</feature>
<feature type="domain" description="Beta-lactamase-like ARB-00930-like C-terminal" evidence="4">
    <location>
        <begin position="454"/>
        <end position="595"/>
    </location>
</feature>
<protein>
    <recommendedName>
        <fullName evidence="7">Beta-lactamase-related domain-containing protein</fullName>
    </recommendedName>
</protein>
<gene>
    <name evidence="5" type="ORF">N0V91_011377</name>
</gene>
<evidence type="ECO:0000256" key="1">
    <source>
        <dbReference type="ARBA" id="ARBA00038473"/>
    </source>
</evidence>
<comment type="similarity">
    <text evidence="1">Belongs to the beta-lactamase family.</text>
</comment>
<evidence type="ECO:0000313" key="6">
    <source>
        <dbReference type="Proteomes" id="UP001140510"/>
    </source>
</evidence>
<evidence type="ECO:0000259" key="4">
    <source>
        <dbReference type="Pfam" id="PF26335"/>
    </source>
</evidence>
<dbReference type="OrthoDB" id="5946976at2759"/>
<dbReference type="InterPro" id="IPR012338">
    <property type="entry name" value="Beta-lactam/transpept-like"/>
</dbReference>
<evidence type="ECO:0000259" key="3">
    <source>
        <dbReference type="Pfam" id="PF00144"/>
    </source>
</evidence>
<dbReference type="InterPro" id="IPR001466">
    <property type="entry name" value="Beta-lactam-related"/>
</dbReference>
<feature type="signal peptide" evidence="2">
    <location>
        <begin position="1"/>
        <end position="17"/>
    </location>
</feature>
<evidence type="ECO:0000313" key="5">
    <source>
        <dbReference type="EMBL" id="KAJ4392526.1"/>
    </source>
</evidence>
<sequence>MKLLVATALAVVAGAKCHEPTVAHPLPDYYANDALLKRAFADINDAIANVASAPEFSTTSFSIEVTSSKETLWSKYHTATERNASRPDIPEVNGDALYRIASITKTFTVLGLLHQEKTGNLSLDDTVDKYIKELKEDQKGTLPWKDITLRSLASQLSGIPRECVIPGKGWPSGEWTGCQSLEVAQGDVINFDKGNIPDPVTLGLPPVSREGLIDCDEYSPNYQKPCDEGGEDGNQILIQAPLTQQCTDLLGAVKAQIPIFAPNQQSTYSNVAFVLLGIVLARVSGRDYQSYIEAEIFEPLNMTKCTLSTPPDEAGVIPAGENYWGVDEGIQNPTGGIYASSTDLSKYLRYTLSKFNGLTHALNWFNPVSSTRGVNSFYGLPWEIYHTDRILQDSRRTVRFITKGGGLPGYSTVIILAPEYDLGFTILVAGNKEMLLKLRNIVTGFIRTAEDHAVQQLKERYEGTYVSSDPKLNSSVTLIADKRGLVITECVSNSSDVLHWGKEIAYIPENGFAQLVPTLLYRNAEEQKGEEWRGQPVDHRSDHDRQIWDDFCPTDIEGPLYAAVPINNMVFWDQDKHKRFQTLELSAFRVNLTRAHVENKAGEEILEL</sequence>
<dbReference type="PANTHER" id="PTHR22935">
    <property type="entry name" value="PENICILLIN-BINDING PROTEIN"/>
    <property type="match status" value="1"/>
</dbReference>
<dbReference type="AlphaFoldDB" id="A0A9W8YTU7"/>
<keyword evidence="6" id="KW-1185">Reference proteome</keyword>
<dbReference type="InterPro" id="IPR058664">
    <property type="entry name" value="ARB_00930-like_C"/>
</dbReference>
<dbReference type="Proteomes" id="UP001140510">
    <property type="component" value="Unassembled WGS sequence"/>
</dbReference>
<dbReference type="PANTHER" id="PTHR22935:SF95">
    <property type="entry name" value="BETA-LACTAMASE-LIKE 1-RELATED"/>
    <property type="match status" value="1"/>
</dbReference>